<reference evidence="2 3" key="1">
    <citation type="journal article" date="2022" name="bioRxiv">
        <title>Genomics of Preaxostyla Flagellates Illuminates Evolutionary Transitions and the Path Towards Mitochondrial Loss.</title>
        <authorList>
            <person name="Novak L.V.F."/>
            <person name="Treitli S.C."/>
            <person name="Pyrih J."/>
            <person name="Halakuc P."/>
            <person name="Pipaliya S.V."/>
            <person name="Vacek V."/>
            <person name="Brzon O."/>
            <person name="Soukal P."/>
            <person name="Eme L."/>
            <person name="Dacks J.B."/>
            <person name="Karnkowska A."/>
            <person name="Elias M."/>
            <person name="Hampl V."/>
        </authorList>
    </citation>
    <scope>NUCLEOTIDE SEQUENCE [LARGE SCALE GENOMIC DNA]</scope>
    <source>
        <strain evidence="2">NAU3</strain>
        <tissue evidence="2">Gut</tissue>
    </source>
</reference>
<accession>A0ABQ9Y5H2</accession>
<dbReference type="EMBL" id="JARBJD010000033">
    <property type="protein sequence ID" value="KAK2958995.1"/>
    <property type="molecule type" value="Genomic_DNA"/>
</dbReference>
<comment type="caution">
    <text evidence="2">The sequence shown here is derived from an EMBL/GenBank/DDBJ whole genome shotgun (WGS) entry which is preliminary data.</text>
</comment>
<evidence type="ECO:0000256" key="1">
    <source>
        <dbReference type="SAM" id="MobiDB-lite"/>
    </source>
</evidence>
<protein>
    <submittedName>
        <fullName evidence="2">Uncharacterized protein</fullName>
    </submittedName>
</protein>
<feature type="region of interest" description="Disordered" evidence="1">
    <location>
        <begin position="124"/>
        <end position="150"/>
    </location>
</feature>
<feature type="compositionally biased region" description="Low complexity" evidence="1">
    <location>
        <begin position="124"/>
        <end position="137"/>
    </location>
</feature>
<keyword evidence="3" id="KW-1185">Reference proteome</keyword>
<name>A0ABQ9Y5H2_9EUKA</name>
<feature type="compositionally biased region" description="Polar residues" evidence="1">
    <location>
        <begin position="138"/>
        <end position="147"/>
    </location>
</feature>
<organism evidence="2 3">
    <name type="scientific">Blattamonas nauphoetae</name>
    <dbReference type="NCBI Taxonomy" id="2049346"/>
    <lineage>
        <taxon>Eukaryota</taxon>
        <taxon>Metamonada</taxon>
        <taxon>Preaxostyla</taxon>
        <taxon>Oxymonadida</taxon>
        <taxon>Blattamonas</taxon>
    </lineage>
</organism>
<evidence type="ECO:0000313" key="3">
    <source>
        <dbReference type="Proteomes" id="UP001281761"/>
    </source>
</evidence>
<evidence type="ECO:0000313" key="2">
    <source>
        <dbReference type="EMBL" id="KAK2958995.1"/>
    </source>
</evidence>
<gene>
    <name evidence="2" type="ORF">BLNAU_6011</name>
</gene>
<sequence length="182" mass="20237">MSTQHPSYPLSTDPTQLGSKLLAHHRMISLRHTQTAEQNLHNPTDALSIDTLFVSLEHRQILAGRDSRSPYAPAMKIHISEWLALRRQPHQHLNNRTPRRIHTPLGMSPTCPEHAPPHTPLTLSTFTPSLTLSSNPTDRPNTPKSMPSSNNRISFVVVSSSSESCTFRFSITAGFLPTHSPS</sequence>
<dbReference type="Proteomes" id="UP001281761">
    <property type="component" value="Unassembled WGS sequence"/>
</dbReference>
<proteinExistence type="predicted"/>